<keyword evidence="9" id="KW-0686">Riboflavin biosynthesis</keyword>
<dbReference type="Gene3D" id="3.40.430.10">
    <property type="entry name" value="Dihydrofolate Reductase, subunit A"/>
    <property type="match status" value="1"/>
</dbReference>
<dbReference type="OrthoDB" id="9800865at2"/>
<dbReference type="EC" id="3.5.4.26" evidence="6"/>
<dbReference type="STRING" id="728005.SAMN04488059_13924"/>
<dbReference type="InterPro" id="IPR016193">
    <property type="entry name" value="Cytidine_deaminase-like"/>
</dbReference>
<dbReference type="SUPFAM" id="SSF53597">
    <property type="entry name" value="Dihydrofolate reductase-like"/>
    <property type="match status" value="1"/>
</dbReference>
<dbReference type="Gene3D" id="3.40.140.10">
    <property type="entry name" value="Cytidine Deaminase, domain 2"/>
    <property type="match status" value="1"/>
</dbReference>
<evidence type="ECO:0000313" key="17">
    <source>
        <dbReference type="EMBL" id="SFD31342.1"/>
    </source>
</evidence>
<dbReference type="CDD" id="cd01284">
    <property type="entry name" value="Riboflavin_deaminase-reductase"/>
    <property type="match status" value="1"/>
</dbReference>
<dbReference type="SUPFAM" id="SSF53927">
    <property type="entry name" value="Cytidine deaminase-like"/>
    <property type="match status" value="1"/>
</dbReference>
<dbReference type="GO" id="GO:0008703">
    <property type="term" value="F:5-amino-6-(5-phosphoribosylamino)uracil reductase activity"/>
    <property type="evidence" value="ECO:0007669"/>
    <property type="project" value="UniProtKB-EC"/>
</dbReference>
<evidence type="ECO:0000313" key="16">
    <source>
        <dbReference type="EMBL" id="KKC34065.1"/>
    </source>
</evidence>
<keyword evidence="18" id="KW-1185">Reference proteome</keyword>
<dbReference type="AlphaFoldDB" id="A0A0F5PZP0"/>
<evidence type="ECO:0000259" key="15">
    <source>
        <dbReference type="PROSITE" id="PS51747"/>
    </source>
</evidence>
<evidence type="ECO:0000256" key="4">
    <source>
        <dbReference type="ARBA" id="ARBA00005259"/>
    </source>
</evidence>
<evidence type="ECO:0000256" key="9">
    <source>
        <dbReference type="ARBA" id="ARBA00022619"/>
    </source>
</evidence>
<dbReference type="Proteomes" id="UP000182258">
    <property type="component" value="Unassembled WGS sequence"/>
</dbReference>
<dbReference type="PROSITE" id="PS51747">
    <property type="entry name" value="CYT_DCMP_DEAMINASES_2"/>
    <property type="match status" value="1"/>
</dbReference>
<dbReference type="GO" id="GO:0009231">
    <property type="term" value="P:riboflavin biosynthetic process"/>
    <property type="evidence" value="ECO:0007669"/>
    <property type="project" value="UniProtKB-UniPathway"/>
</dbReference>
<dbReference type="InterPro" id="IPR004794">
    <property type="entry name" value="Eubact_RibD"/>
</dbReference>
<evidence type="ECO:0000256" key="13">
    <source>
        <dbReference type="ARBA" id="ARBA00023002"/>
    </source>
</evidence>
<comment type="similarity">
    <text evidence="4">In the N-terminal section; belongs to the cytidine and deoxycytidylate deaminase family.</text>
</comment>
<keyword evidence="10" id="KW-0479">Metal-binding</keyword>
<dbReference type="EMBL" id="FOMB01000039">
    <property type="protein sequence ID" value="SFD31342.1"/>
    <property type="molecule type" value="Genomic_DNA"/>
</dbReference>
<evidence type="ECO:0000256" key="2">
    <source>
        <dbReference type="ARBA" id="ARBA00004882"/>
    </source>
</evidence>
<keyword evidence="12" id="KW-0521">NADP</keyword>
<dbReference type="GO" id="GO:0008270">
    <property type="term" value="F:zinc ion binding"/>
    <property type="evidence" value="ECO:0007669"/>
    <property type="project" value="InterPro"/>
</dbReference>
<dbReference type="RefSeq" id="WP_046169906.1">
    <property type="nucleotide sequence ID" value="NZ_FOMB01000039.1"/>
</dbReference>
<dbReference type="PANTHER" id="PTHR38011:SF7">
    <property type="entry name" value="2,5-DIAMINO-6-RIBOSYLAMINO-4(3H)-PYRIMIDINONE 5'-PHOSPHATE REDUCTASE"/>
    <property type="match status" value="1"/>
</dbReference>
<dbReference type="Pfam" id="PF00383">
    <property type="entry name" value="dCMP_cyt_deam_1"/>
    <property type="match status" value="1"/>
</dbReference>
<evidence type="ECO:0000256" key="14">
    <source>
        <dbReference type="ARBA" id="ARBA00023268"/>
    </source>
</evidence>
<evidence type="ECO:0000313" key="19">
    <source>
        <dbReference type="Proteomes" id="UP000182258"/>
    </source>
</evidence>
<sequence length="335" mass="35206">MDSPESSHGGQLSSSVIAAAFGYAVELAGQWQGATAPNPPVGCVLLDASGKTLAAAAHQRAGGPHAEALAISLCRANGTLHRIHTVVVTLEPCNHAGRTPACTGAILETPASQVWIGARDPNPLVAGGGGNYLAHAGRSVHALIDLDDPTAPLLAEAVTRLIAPFAKHATTGKPWVTVKQALDRHGSMIPPAGQKTFTADASLDLAHRLRKRADAIITGSGTILADAPHFTVRRLPDFAGKRRHLVILDRRGRVSASYLEAAQARGFLVSIETELGNALTHLGQAGCLEVLAEAGAELTQSILESPLWDEHVTIRQRLAADDDITVRYRAKSEPQ</sequence>
<accession>A0A0F5PZP0</accession>
<dbReference type="PROSITE" id="PS00903">
    <property type="entry name" value="CYT_DCMP_DEAMINASES_1"/>
    <property type="match status" value="1"/>
</dbReference>
<dbReference type="EMBL" id="LAPV01000061">
    <property type="protein sequence ID" value="KKC34065.1"/>
    <property type="molecule type" value="Genomic_DNA"/>
</dbReference>
<dbReference type="PATRIC" id="fig|728005.3.peg.3393"/>
<dbReference type="Pfam" id="PF01872">
    <property type="entry name" value="RibD_C"/>
    <property type="match status" value="1"/>
</dbReference>
<evidence type="ECO:0000256" key="10">
    <source>
        <dbReference type="ARBA" id="ARBA00022723"/>
    </source>
</evidence>
<dbReference type="InterPro" id="IPR016192">
    <property type="entry name" value="APOBEC/CMP_deaminase_Zn-bd"/>
</dbReference>
<keyword evidence="14" id="KW-0511">Multifunctional enzyme</keyword>
<keyword evidence="11" id="KW-0862">Zinc</keyword>
<dbReference type="InterPro" id="IPR024072">
    <property type="entry name" value="DHFR-like_dom_sf"/>
</dbReference>
<evidence type="ECO:0000256" key="6">
    <source>
        <dbReference type="ARBA" id="ARBA00012766"/>
    </source>
</evidence>
<reference evidence="17 19" key="2">
    <citation type="submission" date="2016-10" db="EMBL/GenBank/DDBJ databases">
        <authorList>
            <person name="de Groot N.N."/>
        </authorList>
    </citation>
    <scope>NUCLEOTIDE SEQUENCE [LARGE SCALE GENOMIC DNA]</scope>
    <source>
        <strain evidence="17 19">CGMCC 1.10210</strain>
    </source>
</reference>
<evidence type="ECO:0000256" key="8">
    <source>
        <dbReference type="ARBA" id="ARBA00019930"/>
    </source>
</evidence>
<dbReference type="InterPro" id="IPR002734">
    <property type="entry name" value="RibDG_C"/>
</dbReference>
<dbReference type="NCBIfam" id="TIGR00326">
    <property type="entry name" value="eubact_ribD"/>
    <property type="match status" value="1"/>
</dbReference>
<evidence type="ECO:0000256" key="7">
    <source>
        <dbReference type="ARBA" id="ARBA00013173"/>
    </source>
</evidence>
<dbReference type="UniPathway" id="UPA00275">
    <property type="reaction ID" value="UER00401"/>
</dbReference>
<dbReference type="Proteomes" id="UP000033519">
    <property type="component" value="Unassembled WGS sequence"/>
</dbReference>
<evidence type="ECO:0000256" key="11">
    <source>
        <dbReference type="ARBA" id="ARBA00022833"/>
    </source>
</evidence>
<evidence type="ECO:0000313" key="18">
    <source>
        <dbReference type="Proteomes" id="UP000033519"/>
    </source>
</evidence>
<evidence type="ECO:0000256" key="3">
    <source>
        <dbReference type="ARBA" id="ARBA00004910"/>
    </source>
</evidence>
<evidence type="ECO:0000256" key="12">
    <source>
        <dbReference type="ARBA" id="ARBA00022857"/>
    </source>
</evidence>
<comment type="pathway">
    <text evidence="2">Cofactor biosynthesis; riboflavin biosynthesis; 5-amino-6-(D-ribitylamino)uracil from GTP: step 2/4.</text>
</comment>
<gene>
    <name evidence="17" type="ORF">SAMN04488059_13924</name>
    <name evidence="16" type="ORF">WH91_04950</name>
</gene>
<protein>
    <recommendedName>
        <fullName evidence="8">Riboflavin biosynthesis protein RibD</fullName>
        <ecNumber evidence="7">1.1.1.193</ecNumber>
        <ecNumber evidence="6">3.5.4.26</ecNumber>
    </recommendedName>
</protein>
<evidence type="ECO:0000256" key="1">
    <source>
        <dbReference type="ARBA" id="ARBA00002151"/>
    </source>
</evidence>
<feature type="domain" description="CMP/dCMP-type deaminase" evidence="15">
    <location>
        <begin position="15"/>
        <end position="140"/>
    </location>
</feature>
<reference evidence="16 18" key="1">
    <citation type="submission" date="2015-03" db="EMBL/GenBank/DDBJ databases">
        <authorList>
            <person name="Lepp D."/>
            <person name="Hassan Y.I."/>
            <person name="Li X.-Z."/>
            <person name="Zhou T."/>
        </authorList>
    </citation>
    <scope>NUCLEOTIDE SEQUENCE [LARGE SCALE GENOMIC DNA]</scope>
    <source>
        <strain evidence="16 18">Cr7-05</strain>
    </source>
</reference>
<evidence type="ECO:0000256" key="5">
    <source>
        <dbReference type="ARBA" id="ARBA00007417"/>
    </source>
</evidence>
<dbReference type="InterPro" id="IPR050765">
    <property type="entry name" value="Riboflavin_Biosynth_HTPR"/>
</dbReference>
<keyword evidence="13" id="KW-0560">Oxidoreductase</keyword>
<name>A0A0F5PZP0_9HYPH</name>
<comment type="pathway">
    <text evidence="3">Cofactor biosynthesis; riboflavin biosynthesis; 5-amino-6-(D-ribitylamino)uracil from GTP: step 3/4.</text>
</comment>
<dbReference type="InterPro" id="IPR002125">
    <property type="entry name" value="CMP_dCMP_dom"/>
</dbReference>
<comment type="similarity">
    <text evidence="5">In the C-terminal section; belongs to the HTP reductase family.</text>
</comment>
<proteinExistence type="inferred from homology"/>
<organism evidence="17 19">
    <name type="scientific">Devosia psychrophila</name>
    <dbReference type="NCBI Taxonomy" id="728005"/>
    <lineage>
        <taxon>Bacteria</taxon>
        <taxon>Pseudomonadati</taxon>
        <taxon>Pseudomonadota</taxon>
        <taxon>Alphaproteobacteria</taxon>
        <taxon>Hyphomicrobiales</taxon>
        <taxon>Devosiaceae</taxon>
        <taxon>Devosia</taxon>
    </lineage>
</organism>
<dbReference type="PANTHER" id="PTHR38011">
    <property type="entry name" value="DIHYDROFOLATE REDUCTASE FAMILY PROTEIN (AFU_ORTHOLOGUE AFUA_8G06820)"/>
    <property type="match status" value="1"/>
</dbReference>
<dbReference type="GO" id="GO:0008835">
    <property type="term" value="F:diaminohydroxyphosphoribosylaminopyrimidine deaminase activity"/>
    <property type="evidence" value="ECO:0007669"/>
    <property type="project" value="UniProtKB-EC"/>
</dbReference>
<dbReference type="EC" id="1.1.1.193" evidence="7"/>
<comment type="function">
    <text evidence="1">Converts 2,5-diamino-6-(ribosylamino)-4(3h)-pyrimidinone 5'-phosphate into 5-amino-6-(ribosylamino)-2,4(1h,3h)-pyrimidinedione 5'-phosphate.</text>
</comment>